<dbReference type="GO" id="GO:0032259">
    <property type="term" value="P:methylation"/>
    <property type="evidence" value="ECO:0007669"/>
    <property type="project" value="InterPro"/>
</dbReference>
<evidence type="ECO:0000313" key="2">
    <source>
        <dbReference type="EMBL" id="KAB0678449.1"/>
    </source>
</evidence>
<proteinExistence type="predicted"/>
<evidence type="ECO:0000313" key="3">
    <source>
        <dbReference type="Proteomes" id="UP000432089"/>
    </source>
</evidence>
<reference evidence="2 3" key="1">
    <citation type="submission" date="2019-09" db="EMBL/GenBank/DDBJ databases">
        <title>YIM 132180 draft genome.</title>
        <authorList>
            <person name="Zhang K."/>
        </authorList>
    </citation>
    <scope>NUCLEOTIDE SEQUENCE [LARGE SCALE GENOMIC DNA]</scope>
    <source>
        <strain evidence="2 3">YIM 132180</strain>
    </source>
</reference>
<dbReference type="Gene3D" id="3.40.50.150">
    <property type="entry name" value="Vaccinia Virus protein VP39"/>
    <property type="match status" value="1"/>
</dbReference>
<dbReference type="InterPro" id="IPR029063">
    <property type="entry name" value="SAM-dependent_MTases_sf"/>
</dbReference>
<organism evidence="2 3">
    <name type="scientific">Plantimonas leprariae</name>
    <dbReference type="NCBI Taxonomy" id="2615207"/>
    <lineage>
        <taxon>Bacteria</taxon>
        <taxon>Pseudomonadati</taxon>
        <taxon>Pseudomonadota</taxon>
        <taxon>Alphaproteobacteria</taxon>
        <taxon>Hyphomicrobiales</taxon>
        <taxon>Aurantimonadaceae</taxon>
        <taxon>Plantimonas</taxon>
    </lineage>
</organism>
<protein>
    <submittedName>
        <fullName evidence="2">DUF1156 domain-containing protein</fullName>
    </submittedName>
</protein>
<dbReference type="Proteomes" id="UP000432089">
    <property type="component" value="Unassembled WGS sequence"/>
</dbReference>
<sequence>MTRRLKLIEHSIPLEAINAACEEEKQIKVGKHTSIHQWFAPRPLASNRAVIYAQYVDDPSAWPDRFPTPEEQQKERRRLHKIIEDMVEWPKSTPADRKRFDLAIEAARVEIARSVAWGLGEAPPARAKDVVAYLQAKAPPVYDPFCGGGSIPLEAQRLGLRAYGSDLNPVAVLITKALIEFPPKFAGRPPVHPGVAKDLAGREWRGAEGLAEDVRRYGQWMRDEAEKRIGHLYPKARLPNGRAAGSARDAGGNDGSEAVVIAWLWARTVSSPDPAQRGAHVPLASSFVLSSKAGREAIVKPVLDLSAPGGWRFEVKAEGVTAEELGEATKGTKTARGSNFQCVLSGSPITGDHVKSEGQAGRVSQRLMAVVAEGKRGRSYLSPTSQHEQSADVARPVVPELEQPLPDDPRNFWTVQYGLSRWADLFTPRQLTALTTFSDLVETARDRALEDARASRAFTGHPDPDRRLADAGTGPAAYADAVATYLALCVDRLVQCQTSLNRWFAQGQKIQPTFDQHNIPMRWDYAEGNLFSSSTGSWDAAFKYPAMALERWGSELPGNVRQEAAQDDGEKIFNVAIVTDPPYYDNIGYADLSDFFYVWLRRSLKSLHSDLFRRLVTPKGEELVATPYRHGSKSAAERFFIDGIAKSFYILKDRTADMPITIYYAFKQSEVQEGGLLSPGWASFLSSLIGSNLQFDATWPVRTEHSSRSIGQGTNALASSVVLVCRSRPDDAPASTRREFLRELRPAMRQAILDHQTAGVPLPDRRQAAIGPGIGIFSKYSLVRETDGSEMRVATALALVNREIDGILAEGTEAFDPETRFALDWYDLHRTRPVAGGAGSAIAMLQGFNLSEARINASGIFRARGGDAKLLTRDEMLAADPKWRPSRDGSPTVWEMAQHLARAFLSTEGGTDAAGRLLAERRGAAPDVLLLAERLYELTAAKEPDEALVWNQLQTAWPEIERAADRAEAAGVAPPPVQPAML</sequence>
<comment type="caution">
    <text evidence="2">The sequence shown here is derived from an EMBL/GenBank/DDBJ whole genome shotgun (WGS) entry which is preliminary data.</text>
</comment>
<keyword evidence="3" id="KW-1185">Reference proteome</keyword>
<dbReference type="AlphaFoldDB" id="A0A7V7PMT9"/>
<dbReference type="SUPFAM" id="SSF53335">
    <property type="entry name" value="S-adenosyl-L-methionine-dependent methyltransferases"/>
    <property type="match status" value="1"/>
</dbReference>
<dbReference type="EMBL" id="VZDO01000013">
    <property type="protein sequence ID" value="KAB0678449.1"/>
    <property type="molecule type" value="Genomic_DNA"/>
</dbReference>
<dbReference type="GO" id="GO:0008168">
    <property type="term" value="F:methyltransferase activity"/>
    <property type="evidence" value="ECO:0007669"/>
    <property type="project" value="InterPro"/>
</dbReference>
<name>A0A7V7PMT9_9HYPH</name>
<gene>
    <name evidence="2" type="ORF">F6X38_15545</name>
</gene>
<dbReference type="RefSeq" id="WP_150971176.1">
    <property type="nucleotide sequence ID" value="NZ_VZDO01000013.1"/>
</dbReference>
<feature type="domain" description="DUF1156" evidence="1">
    <location>
        <begin position="12"/>
        <end position="82"/>
    </location>
</feature>
<dbReference type="Pfam" id="PF06634">
    <property type="entry name" value="DUF1156"/>
    <property type="match status" value="1"/>
</dbReference>
<dbReference type="PROSITE" id="PS00092">
    <property type="entry name" value="N6_MTASE"/>
    <property type="match status" value="1"/>
</dbReference>
<dbReference type="GO" id="GO:0003676">
    <property type="term" value="F:nucleic acid binding"/>
    <property type="evidence" value="ECO:0007669"/>
    <property type="project" value="InterPro"/>
</dbReference>
<evidence type="ECO:0000259" key="1">
    <source>
        <dbReference type="Pfam" id="PF06634"/>
    </source>
</evidence>
<accession>A0A7V7PMT9</accession>
<dbReference type="InterPro" id="IPR009537">
    <property type="entry name" value="DUF1156"/>
</dbReference>
<dbReference type="InterPro" id="IPR002052">
    <property type="entry name" value="DNA_methylase_N6_adenine_CS"/>
</dbReference>